<name>A0ABT8BUV5_9VIBR</name>
<comment type="caution">
    <text evidence="1">The sequence shown here is derived from an EMBL/GenBank/DDBJ whole genome shotgun (WGS) entry which is preliminary data.</text>
</comment>
<dbReference type="Proteomes" id="UP001238540">
    <property type="component" value="Unassembled WGS sequence"/>
</dbReference>
<gene>
    <name evidence="1" type="ORF">QWZ16_12670</name>
</gene>
<evidence type="ECO:0000313" key="2">
    <source>
        <dbReference type="Proteomes" id="UP001238540"/>
    </source>
</evidence>
<evidence type="ECO:0000313" key="1">
    <source>
        <dbReference type="EMBL" id="MDN3610557.1"/>
    </source>
</evidence>
<sequence length="40" mass="4436">MSDIFQALPPKVSPISLRIKIQTQHSTDLLDSCRADPSLL</sequence>
<organism evidence="1 2">
    <name type="scientific">Vibrio ostreicida</name>
    <dbReference type="NCBI Taxonomy" id="526588"/>
    <lineage>
        <taxon>Bacteria</taxon>
        <taxon>Pseudomonadati</taxon>
        <taxon>Pseudomonadota</taxon>
        <taxon>Gammaproteobacteria</taxon>
        <taxon>Vibrionales</taxon>
        <taxon>Vibrionaceae</taxon>
        <taxon>Vibrio</taxon>
    </lineage>
</organism>
<proteinExistence type="predicted"/>
<dbReference type="RefSeq" id="WP_290312094.1">
    <property type="nucleotide sequence ID" value="NZ_JAUFQC010000001.1"/>
</dbReference>
<reference evidence="2" key="1">
    <citation type="journal article" date="2019" name="Int. J. Syst. Evol. Microbiol.">
        <title>The Global Catalogue of Microorganisms (GCM) 10K type strain sequencing project: providing services to taxonomists for standard genome sequencing and annotation.</title>
        <authorList>
            <consortium name="The Broad Institute Genomics Platform"/>
            <consortium name="The Broad Institute Genome Sequencing Center for Infectious Disease"/>
            <person name="Wu L."/>
            <person name="Ma J."/>
        </authorList>
    </citation>
    <scope>NUCLEOTIDE SEQUENCE [LARGE SCALE GENOMIC DNA]</scope>
    <source>
        <strain evidence="2">CECT 7398</strain>
    </source>
</reference>
<accession>A0ABT8BUV5</accession>
<keyword evidence="2" id="KW-1185">Reference proteome</keyword>
<protein>
    <submittedName>
        <fullName evidence="1">Uncharacterized protein</fullName>
    </submittedName>
</protein>
<dbReference type="EMBL" id="JAUFQC010000001">
    <property type="protein sequence ID" value="MDN3610557.1"/>
    <property type="molecule type" value="Genomic_DNA"/>
</dbReference>